<sequence length="70" mass="7931">MERQRAAGLGYLYHVWRVLLLYYFAHGPPKSGTDMITQAAAILVGLVAVLWYFDDTEKHLGSIPFLCRCS</sequence>
<proteinExistence type="predicted"/>
<keyword evidence="1" id="KW-0472">Membrane</keyword>
<keyword evidence="1" id="KW-0812">Transmembrane</keyword>
<feature type="transmembrane region" description="Helical" evidence="1">
    <location>
        <begin position="7"/>
        <end position="24"/>
    </location>
</feature>
<dbReference type="EMBL" id="BMAT01004393">
    <property type="protein sequence ID" value="GFR72583.1"/>
    <property type="molecule type" value="Genomic_DNA"/>
</dbReference>
<evidence type="ECO:0000313" key="3">
    <source>
        <dbReference type="Proteomes" id="UP000762676"/>
    </source>
</evidence>
<keyword evidence="1" id="KW-1133">Transmembrane helix</keyword>
<dbReference type="AlphaFoldDB" id="A0AAV4FH33"/>
<organism evidence="2 3">
    <name type="scientific">Elysia marginata</name>
    <dbReference type="NCBI Taxonomy" id="1093978"/>
    <lineage>
        <taxon>Eukaryota</taxon>
        <taxon>Metazoa</taxon>
        <taxon>Spiralia</taxon>
        <taxon>Lophotrochozoa</taxon>
        <taxon>Mollusca</taxon>
        <taxon>Gastropoda</taxon>
        <taxon>Heterobranchia</taxon>
        <taxon>Euthyneura</taxon>
        <taxon>Panpulmonata</taxon>
        <taxon>Sacoglossa</taxon>
        <taxon>Placobranchoidea</taxon>
        <taxon>Plakobranchidae</taxon>
        <taxon>Elysia</taxon>
    </lineage>
</organism>
<keyword evidence="3" id="KW-1185">Reference proteome</keyword>
<comment type="caution">
    <text evidence="2">The sequence shown here is derived from an EMBL/GenBank/DDBJ whole genome shotgun (WGS) entry which is preliminary data.</text>
</comment>
<reference evidence="2 3" key="1">
    <citation type="journal article" date="2021" name="Elife">
        <title>Chloroplast acquisition without the gene transfer in kleptoplastic sea slugs, Plakobranchus ocellatus.</title>
        <authorList>
            <person name="Maeda T."/>
            <person name="Takahashi S."/>
            <person name="Yoshida T."/>
            <person name="Shimamura S."/>
            <person name="Takaki Y."/>
            <person name="Nagai Y."/>
            <person name="Toyoda A."/>
            <person name="Suzuki Y."/>
            <person name="Arimoto A."/>
            <person name="Ishii H."/>
            <person name="Satoh N."/>
            <person name="Nishiyama T."/>
            <person name="Hasebe M."/>
            <person name="Maruyama T."/>
            <person name="Minagawa J."/>
            <person name="Obokata J."/>
            <person name="Shigenobu S."/>
        </authorList>
    </citation>
    <scope>NUCLEOTIDE SEQUENCE [LARGE SCALE GENOMIC DNA]</scope>
</reference>
<gene>
    <name evidence="2" type="ORF">ElyMa_002115900</name>
</gene>
<accession>A0AAV4FH33</accession>
<dbReference type="Proteomes" id="UP000762676">
    <property type="component" value="Unassembled WGS sequence"/>
</dbReference>
<name>A0AAV4FH33_9GAST</name>
<protein>
    <submittedName>
        <fullName evidence="2">Uncharacterized protein</fullName>
    </submittedName>
</protein>
<evidence type="ECO:0000313" key="2">
    <source>
        <dbReference type="EMBL" id="GFR72583.1"/>
    </source>
</evidence>
<evidence type="ECO:0000256" key="1">
    <source>
        <dbReference type="SAM" id="Phobius"/>
    </source>
</evidence>
<feature type="transmembrane region" description="Helical" evidence="1">
    <location>
        <begin position="36"/>
        <end position="53"/>
    </location>
</feature>